<name>A0A6A6YXT3_9PEZI</name>
<evidence type="ECO:0000259" key="1">
    <source>
        <dbReference type="Pfam" id="PF06985"/>
    </source>
</evidence>
<keyword evidence="3" id="KW-1185">Reference proteome</keyword>
<reference evidence="4" key="3">
    <citation type="submission" date="2025-04" db="UniProtKB">
        <authorList>
            <consortium name="RefSeq"/>
        </authorList>
    </citation>
    <scope>IDENTIFICATION</scope>
    <source>
        <strain evidence="4">CBS 304.34</strain>
    </source>
</reference>
<dbReference type="GeneID" id="54456161"/>
<protein>
    <recommendedName>
        <fullName evidence="1">Heterokaryon incompatibility domain-containing protein</fullName>
    </recommendedName>
</protein>
<sequence>DAVRTCRELRIRYLWVDALCILQDDPIDCAQIISSMPQIYSQACITILASRAWGSHIGFLGERDLGDLLLRPDEIFKIGYIYPNGELESIILYGLVLNIRPEPIEERGWTLQEKLLSPRILRYGPQALLWVCKSSYPRSQYMDGGKVNSGRTIDSVPKELKEWYELVNEYSRRKVAVPGDRLVAVAAIAEETGKILRDRYLAGIWWGSMPEGLLWRGPSGSGETAIVCIAPTWSWALADCVSCSTNHDTGGDFQVEVLKCETQLKFSNLLFGAVESG</sequence>
<dbReference type="InterPro" id="IPR010730">
    <property type="entry name" value="HET"/>
</dbReference>
<accession>A0A6A6YXT3</accession>
<dbReference type="AlphaFoldDB" id="A0A6A6YXT3"/>
<reference evidence="2 4" key="1">
    <citation type="journal article" date="2020" name="Stud. Mycol.">
        <title>101 Dothideomycetes genomes: a test case for predicting lifestyles and emergence of pathogens.</title>
        <authorList>
            <person name="Haridas S."/>
            <person name="Albert R."/>
            <person name="Binder M."/>
            <person name="Bloem J."/>
            <person name="Labutti K."/>
            <person name="Salamov A."/>
            <person name="Andreopoulos B."/>
            <person name="Baker S."/>
            <person name="Barry K."/>
            <person name="Bills G."/>
            <person name="Bluhm B."/>
            <person name="Cannon C."/>
            <person name="Castanera R."/>
            <person name="Culley D."/>
            <person name="Daum C."/>
            <person name="Ezra D."/>
            <person name="Gonzalez J."/>
            <person name="Henrissat B."/>
            <person name="Kuo A."/>
            <person name="Liang C."/>
            <person name="Lipzen A."/>
            <person name="Lutzoni F."/>
            <person name="Magnuson J."/>
            <person name="Mondo S."/>
            <person name="Nolan M."/>
            <person name="Ohm R."/>
            <person name="Pangilinan J."/>
            <person name="Park H.-J."/>
            <person name="Ramirez L."/>
            <person name="Alfaro M."/>
            <person name="Sun H."/>
            <person name="Tritt A."/>
            <person name="Yoshinaga Y."/>
            <person name="Zwiers L.-H."/>
            <person name="Turgeon B."/>
            <person name="Goodwin S."/>
            <person name="Spatafora J."/>
            <person name="Crous P."/>
            <person name="Grigoriev I."/>
        </authorList>
    </citation>
    <scope>NUCLEOTIDE SEQUENCE</scope>
    <source>
        <strain evidence="2 4">CBS 304.34</strain>
    </source>
</reference>
<dbReference type="EMBL" id="MU003696">
    <property type="protein sequence ID" value="KAF2813233.1"/>
    <property type="molecule type" value="Genomic_DNA"/>
</dbReference>
<proteinExistence type="predicted"/>
<dbReference type="RefSeq" id="XP_033580197.1">
    <property type="nucleotide sequence ID" value="XM_033715268.1"/>
</dbReference>
<gene>
    <name evidence="2 4" type="ORF">BDZ99DRAFT_382114</name>
</gene>
<evidence type="ECO:0000313" key="2">
    <source>
        <dbReference type="EMBL" id="KAF2813233.1"/>
    </source>
</evidence>
<organism evidence="2">
    <name type="scientific">Mytilinidion resinicola</name>
    <dbReference type="NCBI Taxonomy" id="574789"/>
    <lineage>
        <taxon>Eukaryota</taxon>
        <taxon>Fungi</taxon>
        <taxon>Dikarya</taxon>
        <taxon>Ascomycota</taxon>
        <taxon>Pezizomycotina</taxon>
        <taxon>Dothideomycetes</taxon>
        <taxon>Pleosporomycetidae</taxon>
        <taxon>Mytilinidiales</taxon>
        <taxon>Mytilinidiaceae</taxon>
        <taxon>Mytilinidion</taxon>
    </lineage>
</organism>
<dbReference type="Pfam" id="PF06985">
    <property type="entry name" value="HET"/>
    <property type="match status" value="1"/>
</dbReference>
<feature type="domain" description="Heterokaryon incompatibility" evidence="1">
    <location>
        <begin position="1"/>
        <end position="113"/>
    </location>
</feature>
<dbReference type="PANTHER" id="PTHR33112">
    <property type="entry name" value="DOMAIN PROTEIN, PUTATIVE-RELATED"/>
    <property type="match status" value="1"/>
</dbReference>
<dbReference type="OrthoDB" id="5125733at2759"/>
<reference evidence="4" key="2">
    <citation type="submission" date="2020-04" db="EMBL/GenBank/DDBJ databases">
        <authorList>
            <consortium name="NCBI Genome Project"/>
        </authorList>
    </citation>
    <scope>NUCLEOTIDE SEQUENCE</scope>
    <source>
        <strain evidence="4">CBS 304.34</strain>
    </source>
</reference>
<dbReference type="Proteomes" id="UP000504636">
    <property type="component" value="Unplaced"/>
</dbReference>
<dbReference type="PANTHER" id="PTHR33112:SF16">
    <property type="entry name" value="HETEROKARYON INCOMPATIBILITY DOMAIN-CONTAINING PROTEIN"/>
    <property type="match status" value="1"/>
</dbReference>
<evidence type="ECO:0000313" key="3">
    <source>
        <dbReference type="Proteomes" id="UP000504636"/>
    </source>
</evidence>
<evidence type="ECO:0000313" key="4">
    <source>
        <dbReference type="RefSeq" id="XP_033580197.1"/>
    </source>
</evidence>
<feature type="non-terminal residue" evidence="2">
    <location>
        <position position="1"/>
    </location>
</feature>